<dbReference type="AlphaFoldDB" id="A0A9E8CS81"/>
<dbReference type="EMBL" id="CP102774">
    <property type="protein sequence ID" value="UZF86863.1"/>
    <property type="molecule type" value="Genomic_DNA"/>
</dbReference>
<evidence type="ECO:0000256" key="1">
    <source>
        <dbReference type="SAM" id="MobiDB-lite"/>
    </source>
</evidence>
<name>A0A9E8CS81_9HYPH</name>
<protein>
    <submittedName>
        <fullName evidence="3">Uncharacterized protein</fullName>
    </submittedName>
</protein>
<sequence length="492" mass="54530">MHITVYQGAPGSRKTLTFLDTALDNPGLYLVAFPRNALIDEQAAYCLRKAAQIGAAPSILPIHTDQSCHRGQVGRRIKKALEAEAGQSHVVMMISHAALLGLDPALLAGWHVAIDENLDGSVVSGIFKASTSWSVLDRHFRLDPLPGGQTWEVLPHEEVAPPTRKAITAEGKNGLSAFLTYASQPRRSVFVDVGDWRDAQLGRPVRWWSIWSPLILSRCAAVTLIGAGYFESIPYYASEWLAPRAVTYAAGPKLTVQRANPRVRIHYYTRGHVGSTAWWDTDEGHHCLLQVSDHQKLIGGPGYWSSNEAIRLVFRGRFPGEWCSPKQAGTNGLIRHTSCLYIYSAKPQMDDAPIIDLLGLDRDAVRRAREFEDIRQFALRGALRRPDYAGTYDIYLYDLAQAQDLEAYLRGIGIADLELVPVVEAGVMDVVRPGSAVVAQKAPLSREERQKRNTASQKEKRAKVRAEEKAKGIERKRGRPTKPPVDLEPIAP</sequence>
<feature type="region of interest" description="Disordered" evidence="1">
    <location>
        <begin position="442"/>
        <end position="492"/>
    </location>
</feature>
<accession>A0A9E8CS81</accession>
<evidence type="ECO:0000313" key="2">
    <source>
        <dbReference type="EMBL" id="UZF86835.1"/>
    </source>
</evidence>
<gene>
    <name evidence="2" type="ORF">NWE54_24280</name>
    <name evidence="3" type="ORF">NWE54_24420</name>
</gene>
<proteinExistence type="predicted"/>
<organism evidence="3">
    <name type="scientific">Bosea sp. NBC_00436</name>
    <dbReference type="NCBI Taxonomy" id="2969620"/>
    <lineage>
        <taxon>Bacteria</taxon>
        <taxon>Pseudomonadati</taxon>
        <taxon>Pseudomonadota</taxon>
        <taxon>Alphaproteobacteria</taxon>
        <taxon>Hyphomicrobiales</taxon>
        <taxon>Boseaceae</taxon>
        <taxon>Bosea</taxon>
    </lineage>
</organism>
<evidence type="ECO:0000313" key="3">
    <source>
        <dbReference type="EMBL" id="UZF86863.1"/>
    </source>
</evidence>
<dbReference type="EMBL" id="CP102774">
    <property type="protein sequence ID" value="UZF86835.1"/>
    <property type="molecule type" value="Genomic_DNA"/>
</dbReference>
<reference evidence="3" key="1">
    <citation type="submission" date="2022-08" db="EMBL/GenBank/DDBJ databases">
        <title>Complete Genome Sequences of 2 Bosea sp. soil isolates.</title>
        <authorList>
            <person name="Alvarez Arevalo M."/>
            <person name="Sterndorff E.B."/>
            <person name="Faurdal D."/>
            <person name="Joergensen T.S."/>
            <person name="Weber T."/>
        </authorList>
    </citation>
    <scope>NUCLEOTIDE SEQUENCE</scope>
    <source>
        <strain evidence="3">NBC_00436</strain>
    </source>
</reference>
<feature type="compositionally biased region" description="Basic and acidic residues" evidence="1">
    <location>
        <begin position="464"/>
        <end position="475"/>
    </location>
</feature>